<evidence type="ECO:0000313" key="7">
    <source>
        <dbReference type="Proteomes" id="UP001165289"/>
    </source>
</evidence>
<keyword evidence="3" id="KW-0804">Transcription</keyword>
<dbReference type="Gene3D" id="1.20.5.170">
    <property type="match status" value="1"/>
</dbReference>
<evidence type="ECO:0000256" key="2">
    <source>
        <dbReference type="ARBA" id="ARBA00023125"/>
    </source>
</evidence>
<gene>
    <name evidence="6" type="ORF">LOD99_5802</name>
</gene>
<dbReference type="EMBL" id="JAKMXF010000309">
    <property type="protein sequence ID" value="KAI6650963.1"/>
    <property type="molecule type" value="Genomic_DNA"/>
</dbReference>
<evidence type="ECO:0000259" key="5">
    <source>
        <dbReference type="Pfam" id="PF03131"/>
    </source>
</evidence>
<dbReference type="GO" id="GO:0003677">
    <property type="term" value="F:DNA binding"/>
    <property type="evidence" value="ECO:0007669"/>
    <property type="project" value="UniProtKB-KW"/>
</dbReference>
<evidence type="ECO:0000256" key="4">
    <source>
        <dbReference type="SAM" id="Coils"/>
    </source>
</evidence>
<reference evidence="6 7" key="1">
    <citation type="journal article" date="2023" name="BMC Biol.">
        <title>The compact genome of the sponge Oopsacas minuta (Hexactinellida) is lacking key metazoan core genes.</title>
        <authorList>
            <person name="Santini S."/>
            <person name="Schenkelaars Q."/>
            <person name="Jourda C."/>
            <person name="Duchesne M."/>
            <person name="Belahbib H."/>
            <person name="Rocher C."/>
            <person name="Selva M."/>
            <person name="Riesgo A."/>
            <person name="Vervoort M."/>
            <person name="Leys S.P."/>
            <person name="Kodjabachian L."/>
            <person name="Le Bivic A."/>
            <person name="Borchiellini C."/>
            <person name="Claverie J.M."/>
            <person name="Renard E."/>
        </authorList>
    </citation>
    <scope>NUCLEOTIDE SEQUENCE [LARGE SCALE GENOMIC DNA]</scope>
    <source>
        <strain evidence="6">SPO-2</strain>
    </source>
</reference>
<dbReference type="AlphaFoldDB" id="A0AAV7JQK2"/>
<dbReference type="Proteomes" id="UP001165289">
    <property type="component" value="Unassembled WGS sequence"/>
</dbReference>
<comment type="caution">
    <text evidence="6">The sequence shown here is derived from an EMBL/GenBank/DDBJ whole genome shotgun (WGS) entry which is preliminary data.</text>
</comment>
<evidence type="ECO:0000256" key="3">
    <source>
        <dbReference type="ARBA" id="ARBA00023163"/>
    </source>
</evidence>
<keyword evidence="4" id="KW-0175">Coiled coil</keyword>
<keyword evidence="2" id="KW-0238">DNA-binding</keyword>
<evidence type="ECO:0000313" key="6">
    <source>
        <dbReference type="EMBL" id="KAI6650963.1"/>
    </source>
</evidence>
<organism evidence="6 7">
    <name type="scientific">Oopsacas minuta</name>
    <dbReference type="NCBI Taxonomy" id="111878"/>
    <lineage>
        <taxon>Eukaryota</taxon>
        <taxon>Metazoa</taxon>
        <taxon>Porifera</taxon>
        <taxon>Hexactinellida</taxon>
        <taxon>Hexasterophora</taxon>
        <taxon>Lyssacinosida</taxon>
        <taxon>Leucopsacidae</taxon>
        <taxon>Oopsacas</taxon>
    </lineage>
</organism>
<dbReference type="Pfam" id="PF03131">
    <property type="entry name" value="bZIP_Maf"/>
    <property type="match status" value="1"/>
</dbReference>
<feature type="domain" description="Basic leucine zipper" evidence="5">
    <location>
        <begin position="12"/>
        <end position="95"/>
    </location>
</feature>
<dbReference type="InterPro" id="IPR004826">
    <property type="entry name" value="bZIP_Maf"/>
</dbReference>
<keyword evidence="7" id="KW-1185">Reference proteome</keyword>
<sequence length="109" mass="13190">MPRKITQNTYGLSEEEVCKLGNSELKAKAHSKGLNEDQMKELKSYRRLLRIRCYGKRFRTKERDEINTLKFQKEILMQEKIRLERELKSYRHSAQTEIHIFDPFKWADN</sequence>
<proteinExistence type="predicted"/>
<keyword evidence="1" id="KW-0805">Transcription regulation</keyword>
<feature type="coiled-coil region" evidence="4">
    <location>
        <begin position="66"/>
        <end position="93"/>
    </location>
</feature>
<evidence type="ECO:0000256" key="1">
    <source>
        <dbReference type="ARBA" id="ARBA00023015"/>
    </source>
</evidence>
<protein>
    <recommendedName>
        <fullName evidence="5">Basic leucine zipper domain-containing protein</fullName>
    </recommendedName>
</protein>
<accession>A0AAV7JQK2</accession>
<dbReference type="GO" id="GO:0006355">
    <property type="term" value="P:regulation of DNA-templated transcription"/>
    <property type="evidence" value="ECO:0007669"/>
    <property type="project" value="InterPro"/>
</dbReference>
<name>A0AAV7JQK2_9METZ</name>